<evidence type="ECO:0000256" key="2">
    <source>
        <dbReference type="RuleBase" id="RU361183"/>
    </source>
</evidence>
<evidence type="ECO:0000313" key="5">
    <source>
        <dbReference type="Proteomes" id="UP000028760"/>
    </source>
</evidence>
<reference evidence="5" key="1">
    <citation type="submission" date="2013-10" db="EMBL/GenBank/DDBJ databases">
        <authorList>
            <person name="Schartl M."/>
            <person name="Warren W."/>
        </authorList>
    </citation>
    <scope>NUCLEOTIDE SEQUENCE [LARGE SCALE GENOMIC DNA]</scope>
    <source>
        <strain evidence="5">female</strain>
    </source>
</reference>
<organism evidence="4 5">
    <name type="scientific">Poecilia formosa</name>
    <name type="common">Amazon molly</name>
    <name type="synonym">Limia formosa</name>
    <dbReference type="NCBI Taxonomy" id="48698"/>
    <lineage>
        <taxon>Eukaryota</taxon>
        <taxon>Metazoa</taxon>
        <taxon>Chordata</taxon>
        <taxon>Craniata</taxon>
        <taxon>Vertebrata</taxon>
        <taxon>Euteleostomi</taxon>
        <taxon>Actinopterygii</taxon>
        <taxon>Neopterygii</taxon>
        <taxon>Teleostei</taxon>
        <taxon>Neoteleostei</taxon>
        <taxon>Acanthomorphata</taxon>
        <taxon>Ovalentaria</taxon>
        <taxon>Atherinomorphae</taxon>
        <taxon>Cyprinodontiformes</taxon>
        <taxon>Poeciliidae</taxon>
        <taxon>Poeciliinae</taxon>
        <taxon>Poecilia</taxon>
    </lineage>
</organism>
<dbReference type="EC" id="3.4.24.-" evidence="2"/>
<reference evidence="4" key="3">
    <citation type="submission" date="2025-09" db="UniProtKB">
        <authorList>
            <consortium name="Ensembl"/>
        </authorList>
    </citation>
    <scope>IDENTIFICATION</scope>
</reference>
<dbReference type="InterPro" id="IPR034035">
    <property type="entry name" value="Astacin-like_dom"/>
</dbReference>
<feature type="binding site" evidence="1">
    <location>
        <position position="155"/>
    </location>
    <ligand>
        <name>Zn(2+)</name>
        <dbReference type="ChEBI" id="CHEBI:29105"/>
        <note>catalytic</note>
    </ligand>
</feature>
<evidence type="ECO:0000256" key="1">
    <source>
        <dbReference type="PROSITE-ProRule" id="PRU01211"/>
    </source>
</evidence>
<dbReference type="InterPro" id="IPR001506">
    <property type="entry name" value="Peptidase_M12A"/>
</dbReference>
<comment type="cofactor">
    <cofactor evidence="1 2">
        <name>Zn(2+)</name>
        <dbReference type="ChEBI" id="CHEBI:29105"/>
    </cofactor>
    <text evidence="1 2">Binds 1 zinc ion per subunit.</text>
</comment>
<dbReference type="Gene3D" id="3.40.390.10">
    <property type="entry name" value="Collagenase (Catalytic Domain)"/>
    <property type="match status" value="1"/>
</dbReference>
<dbReference type="InterPro" id="IPR006026">
    <property type="entry name" value="Peptidase_Metallo"/>
</dbReference>
<feature type="domain" description="Peptidase M12A" evidence="3">
    <location>
        <begin position="69"/>
        <end position="254"/>
    </location>
</feature>
<feature type="signal peptide" evidence="2">
    <location>
        <begin position="1"/>
        <end position="17"/>
    </location>
</feature>
<dbReference type="CDD" id="cd04280">
    <property type="entry name" value="ZnMc_astacin_like"/>
    <property type="match status" value="1"/>
</dbReference>
<keyword evidence="5" id="KW-1185">Reference proteome</keyword>
<dbReference type="PROSITE" id="PS51864">
    <property type="entry name" value="ASTACIN"/>
    <property type="match status" value="1"/>
</dbReference>
<proteinExistence type="predicted"/>
<dbReference type="PRINTS" id="PR00480">
    <property type="entry name" value="ASTACIN"/>
</dbReference>
<keyword evidence="1 2" id="KW-0862">Zinc</keyword>
<dbReference type="PANTHER" id="PTHR10127:SF870">
    <property type="entry name" value="METALLOENDOPEPTIDASE"/>
    <property type="match status" value="1"/>
</dbReference>
<dbReference type="Ensembl" id="ENSPFOT00000004297.1">
    <property type="protein sequence ID" value="ENSPFOP00000004289.1"/>
    <property type="gene ID" value="ENSPFOG00000004418.1"/>
</dbReference>
<name>A0A087XET6_POEFO</name>
<keyword evidence="1 2" id="KW-0479">Metal-binding</keyword>
<evidence type="ECO:0000259" key="3">
    <source>
        <dbReference type="PROSITE" id="PS51864"/>
    </source>
</evidence>
<keyword evidence="1 2" id="KW-0378">Hydrolase</keyword>
<dbReference type="InterPro" id="IPR024079">
    <property type="entry name" value="MetalloPept_cat_dom_sf"/>
</dbReference>
<dbReference type="STRING" id="48698.ENSPFOP00000004289"/>
<dbReference type="Proteomes" id="UP000028760">
    <property type="component" value="Unassembled WGS sequence"/>
</dbReference>
<feature type="binding site" evidence="1">
    <location>
        <position position="165"/>
    </location>
    <ligand>
        <name>Zn(2+)</name>
        <dbReference type="ChEBI" id="CHEBI:29105"/>
        <note>catalytic</note>
    </ligand>
</feature>
<evidence type="ECO:0000313" key="4">
    <source>
        <dbReference type="Ensembl" id="ENSPFOP00000004289.1"/>
    </source>
</evidence>
<feature type="binding site" evidence="1">
    <location>
        <position position="159"/>
    </location>
    <ligand>
        <name>Zn(2+)</name>
        <dbReference type="ChEBI" id="CHEBI:29105"/>
        <note>catalytic</note>
    </ligand>
</feature>
<protein>
    <recommendedName>
        <fullName evidence="2">Metalloendopeptidase</fullName>
        <ecNumber evidence="2">3.4.24.-</ecNumber>
    </recommendedName>
</protein>
<dbReference type="Pfam" id="PF01400">
    <property type="entry name" value="Astacin"/>
    <property type="match status" value="1"/>
</dbReference>
<dbReference type="AlphaFoldDB" id="A0A087XET6"/>
<dbReference type="SMART" id="SM00235">
    <property type="entry name" value="ZnMc"/>
    <property type="match status" value="1"/>
</dbReference>
<reference evidence="4" key="2">
    <citation type="submission" date="2025-08" db="UniProtKB">
        <authorList>
            <consortium name="Ensembl"/>
        </authorList>
    </citation>
    <scope>IDENTIFICATION</scope>
</reference>
<dbReference type="GO" id="GO:0006508">
    <property type="term" value="P:proteolysis"/>
    <property type="evidence" value="ECO:0007669"/>
    <property type="project" value="UniProtKB-KW"/>
</dbReference>
<feature type="chain" id="PRO_5005106505" description="Metalloendopeptidase" evidence="2">
    <location>
        <begin position="18"/>
        <end position="261"/>
    </location>
</feature>
<keyword evidence="1 2" id="KW-0645">Protease</keyword>
<dbReference type="GeneTree" id="ENSGT00940000154856"/>
<dbReference type="EMBL" id="AYCK01014844">
    <property type="status" value="NOT_ANNOTATED_CDS"/>
    <property type="molecule type" value="Genomic_DNA"/>
</dbReference>
<dbReference type="EMBL" id="AYCK01014845">
    <property type="status" value="NOT_ANNOTATED_CDS"/>
    <property type="molecule type" value="Genomic_DNA"/>
</dbReference>
<sequence>MLLQLLVALTFAAYVKNETVNSSYLGELVPLFDINVVQHVTHNPETLEELFSDDVAVVEGDMLVSKNRNAVGKSWPTTDLPYDIRPDINDKKEDIMAAMAMVSEHTCITFHRRNSTELDYVLFRPGKGCASNVGFFGGRQFVYVAPSCSVGNIAHEILHTLGFEHEHTRLDRDGFIEIIKSNIIKGMEENFKKLAGKTFDIPYDYSSILHYGRTFFSSNGKPTIIPKKDIKDMGQRSRLTETDRKKITLLYNCGTYRCGPA</sequence>
<accession>A0A087XET6</accession>
<dbReference type="SUPFAM" id="SSF55486">
    <property type="entry name" value="Metalloproteases ('zincins'), catalytic domain"/>
    <property type="match status" value="1"/>
</dbReference>
<dbReference type="GO" id="GO:0004222">
    <property type="term" value="F:metalloendopeptidase activity"/>
    <property type="evidence" value="ECO:0007669"/>
    <property type="project" value="UniProtKB-UniRule"/>
</dbReference>
<dbReference type="PANTHER" id="PTHR10127">
    <property type="entry name" value="DISCOIDIN, CUB, EGF, LAMININ , AND ZINC METALLOPROTEASE DOMAIN CONTAINING"/>
    <property type="match status" value="1"/>
</dbReference>
<feature type="active site" evidence="1">
    <location>
        <position position="156"/>
    </location>
</feature>
<dbReference type="GO" id="GO:0008270">
    <property type="term" value="F:zinc ion binding"/>
    <property type="evidence" value="ECO:0007669"/>
    <property type="project" value="UniProtKB-UniRule"/>
</dbReference>
<comment type="caution">
    <text evidence="1">Lacks conserved residue(s) required for the propagation of feature annotation.</text>
</comment>
<dbReference type="OMA" id="ATSIMHY"/>
<dbReference type="eggNOG" id="KOG3714">
    <property type="taxonomic scope" value="Eukaryota"/>
</dbReference>
<keyword evidence="2" id="KW-0732">Signal</keyword>
<keyword evidence="1 2" id="KW-0482">Metalloprotease</keyword>